<comment type="similarity">
    <text evidence="8">Belongs to the cytochrome P450 family.</text>
</comment>
<feature type="binding site" description="axial binding residue" evidence="7">
    <location>
        <position position="256"/>
    </location>
    <ligand>
        <name>heme</name>
        <dbReference type="ChEBI" id="CHEBI:30413"/>
    </ligand>
    <ligandPart>
        <name>Fe</name>
        <dbReference type="ChEBI" id="CHEBI:18248"/>
    </ligandPart>
</feature>
<dbReference type="PANTHER" id="PTHR24286">
    <property type="entry name" value="CYTOCHROME P450 26"/>
    <property type="match status" value="1"/>
</dbReference>
<organism evidence="9">
    <name type="scientific">Aegilops tauschii</name>
    <name type="common">Tausch's goatgrass</name>
    <name type="synonym">Aegilops squarrosa</name>
    <dbReference type="NCBI Taxonomy" id="37682"/>
    <lineage>
        <taxon>Eukaryota</taxon>
        <taxon>Viridiplantae</taxon>
        <taxon>Streptophyta</taxon>
        <taxon>Embryophyta</taxon>
        <taxon>Tracheophyta</taxon>
        <taxon>Spermatophyta</taxon>
        <taxon>Magnoliopsida</taxon>
        <taxon>Liliopsida</taxon>
        <taxon>Poales</taxon>
        <taxon>Poaceae</taxon>
        <taxon>BOP clade</taxon>
        <taxon>Pooideae</taxon>
        <taxon>Triticodae</taxon>
        <taxon>Triticeae</taxon>
        <taxon>Triticinae</taxon>
        <taxon>Aegilops</taxon>
    </lineage>
</organism>
<keyword evidence="8" id="KW-0560">Oxidoreductase</keyword>
<keyword evidence="2" id="KW-0812">Transmembrane</keyword>
<dbReference type="GO" id="GO:0016705">
    <property type="term" value="F:oxidoreductase activity, acting on paired donors, with incorporation or reduction of molecular oxygen"/>
    <property type="evidence" value="ECO:0007669"/>
    <property type="project" value="InterPro"/>
</dbReference>
<dbReference type="InterPro" id="IPR017972">
    <property type="entry name" value="Cyt_P450_CS"/>
</dbReference>
<proteinExistence type="inferred from homology"/>
<reference evidence="9" key="1">
    <citation type="submission" date="2015-06" db="UniProtKB">
        <authorList>
            <consortium name="EnsemblPlants"/>
        </authorList>
    </citation>
    <scope>IDENTIFICATION</scope>
</reference>
<comment type="pathway">
    <text evidence="1">Hormone biosynthesis.</text>
</comment>
<evidence type="ECO:0000256" key="8">
    <source>
        <dbReference type="RuleBase" id="RU000461"/>
    </source>
</evidence>
<name>M8C125_AEGTA</name>
<accession>M8C125</accession>
<evidence type="ECO:0000256" key="7">
    <source>
        <dbReference type="PIRSR" id="PIRSR602401-1"/>
    </source>
</evidence>
<evidence type="ECO:0000256" key="4">
    <source>
        <dbReference type="ARBA" id="ARBA00022989"/>
    </source>
</evidence>
<dbReference type="PRINTS" id="PR00385">
    <property type="entry name" value="P450"/>
</dbReference>
<dbReference type="SUPFAM" id="SSF48264">
    <property type="entry name" value="Cytochrome P450"/>
    <property type="match status" value="1"/>
</dbReference>
<dbReference type="EnsemblPlants" id="EMT20752">
    <property type="protein sequence ID" value="EMT20752"/>
    <property type="gene ID" value="F775_25340"/>
</dbReference>
<keyword evidence="5 7" id="KW-0408">Iron</keyword>
<dbReference type="GO" id="GO:0020037">
    <property type="term" value="F:heme binding"/>
    <property type="evidence" value="ECO:0007669"/>
    <property type="project" value="InterPro"/>
</dbReference>
<evidence type="ECO:0000313" key="9">
    <source>
        <dbReference type="EnsemblPlants" id="EMT20752"/>
    </source>
</evidence>
<sequence>MVRRYVCKIDHEVRSHIELNWVGRDSVTVLPTVRRLSLAIICSVVLGQESATIKKGLCTDFVTLGKAILSFPVNIPFTRFNKGMAASAKIRKAITNIAHKREESLLQEANATSDNDFISYMLILRSQGAHSLTLEDIVDNAMGLIVGAHETTSALITFMIRYLSSEPDILDKVTREQDEIAQNKNPEDALTWDHVAKMKYMWKVAMETLRTIPPVFGSFRTTTKDIEYQGYHIPKGWKKSAPPYCYMPFGGGPRMCPGNVFARVETMVAMHYLVRQFRWKITCEKETYKRDPKPTPVLGLPIKLKLRPLAKNVQANTMDTETG</sequence>
<evidence type="ECO:0000256" key="1">
    <source>
        <dbReference type="ARBA" id="ARBA00004972"/>
    </source>
</evidence>
<dbReference type="PROSITE" id="PS00086">
    <property type="entry name" value="CYTOCHROME_P450"/>
    <property type="match status" value="1"/>
</dbReference>
<comment type="cofactor">
    <cofactor evidence="7">
        <name>heme</name>
        <dbReference type="ChEBI" id="CHEBI:30413"/>
    </cofactor>
</comment>
<keyword evidence="4" id="KW-1133">Transmembrane helix</keyword>
<dbReference type="PRINTS" id="PR00463">
    <property type="entry name" value="EP450I"/>
</dbReference>
<evidence type="ECO:0000256" key="5">
    <source>
        <dbReference type="ARBA" id="ARBA00023004"/>
    </source>
</evidence>
<protein>
    <submittedName>
        <fullName evidence="9">Cytochrome P450 716B1</fullName>
    </submittedName>
</protein>
<dbReference type="GO" id="GO:0016125">
    <property type="term" value="P:sterol metabolic process"/>
    <property type="evidence" value="ECO:0007669"/>
    <property type="project" value="TreeGrafter"/>
</dbReference>
<dbReference type="InterPro" id="IPR036396">
    <property type="entry name" value="Cyt_P450_sf"/>
</dbReference>
<dbReference type="PANTHER" id="PTHR24286:SF152">
    <property type="entry name" value="OS07G0519100 PROTEIN"/>
    <property type="match status" value="1"/>
</dbReference>
<keyword evidence="3 7" id="KW-0479">Metal-binding</keyword>
<dbReference type="GO" id="GO:0004497">
    <property type="term" value="F:monooxygenase activity"/>
    <property type="evidence" value="ECO:0007669"/>
    <property type="project" value="UniProtKB-KW"/>
</dbReference>
<keyword evidence="8" id="KW-0503">Monooxygenase</keyword>
<comment type="pathway">
    <text evidence="6">Plant hormone biosynthesis.</text>
</comment>
<keyword evidence="7 8" id="KW-0349">Heme</keyword>
<dbReference type="Pfam" id="PF00067">
    <property type="entry name" value="p450"/>
    <property type="match status" value="2"/>
</dbReference>
<dbReference type="InterPro" id="IPR001128">
    <property type="entry name" value="Cyt_P450"/>
</dbReference>
<evidence type="ECO:0000256" key="6">
    <source>
        <dbReference type="ARBA" id="ARBA00029441"/>
    </source>
</evidence>
<dbReference type="Gene3D" id="1.10.630.10">
    <property type="entry name" value="Cytochrome P450"/>
    <property type="match status" value="2"/>
</dbReference>
<evidence type="ECO:0000256" key="3">
    <source>
        <dbReference type="ARBA" id="ARBA00022723"/>
    </source>
</evidence>
<dbReference type="InterPro" id="IPR002401">
    <property type="entry name" value="Cyt_P450_E_grp-I"/>
</dbReference>
<dbReference type="GO" id="GO:0005506">
    <property type="term" value="F:iron ion binding"/>
    <property type="evidence" value="ECO:0007669"/>
    <property type="project" value="InterPro"/>
</dbReference>
<evidence type="ECO:0000256" key="2">
    <source>
        <dbReference type="ARBA" id="ARBA00022692"/>
    </source>
</evidence>
<dbReference type="AlphaFoldDB" id="M8C125"/>
<keyword evidence="4" id="KW-0472">Membrane</keyword>